<organism evidence="7 8">
    <name type="scientific">Priapulus caudatus</name>
    <name type="common">Priapulid worm</name>
    <dbReference type="NCBI Taxonomy" id="37621"/>
    <lineage>
        <taxon>Eukaryota</taxon>
        <taxon>Metazoa</taxon>
        <taxon>Ecdysozoa</taxon>
        <taxon>Scalidophora</taxon>
        <taxon>Priapulida</taxon>
        <taxon>Priapulimorpha</taxon>
        <taxon>Priapulimorphida</taxon>
        <taxon>Priapulidae</taxon>
        <taxon>Priapulus</taxon>
    </lineage>
</organism>
<keyword evidence="5 6" id="KW-0472">Membrane</keyword>
<evidence type="ECO:0000256" key="4">
    <source>
        <dbReference type="ARBA" id="ARBA00023128"/>
    </source>
</evidence>
<keyword evidence="3 6" id="KW-1133">Transmembrane helix</keyword>
<evidence type="ECO:0000256" key="6">
    <source>
        <dbReference type="SAM" id="Phobius"/>
    </source>
</evidence>
<protein>
    <submittedName>
        <fullName evidence="8 9">Transmembrane protein 126A-like</fullName>
    </submittedName>
</protein>
<keyword evidence="7" id="KW-1185">Reference proteome</keyword>
<comment type="subcellular location">
    <subcellularLocation>
        <location evidence="1">Mitochondrion membrane</location>
        <topology evidence="1">Multi-pass membrane protein</topology>
    </subcellularLocation>
</comment>
<name>A0ABM1E1P0_PRICU</name>
<accession>A0ABM1E1P0</accession>
<evidence type="ECO:0000256" key="2">
    <source>
        <dbReference type="ARBA" id="ARBA00022692"/>
    </source>
</evidence>
<evidence type="ECO:0000256" key="5">
    <source>
        <dbReference type="ARBA" id="ARBA00023136"/>
    </source>
</evidence>
<proteinExistence type="predicted"/>
<sequence length="232" mass="26250">MFSRLPRYFDSVAERAYDNDMKGVKLISREEARAMQRKFIHTWRPEEDTRPFRYGTPILAVLSSLGGILLQAHYRKAFLLGSHGLISTYLPAAALPGITTGLFQYQFVTMDILTGATPCPTCVEIRSATYQLILGIIYPMVLTPVAAAFVAGKYYTYPIPEMRQYKSVIDLWRQTTFPLSRPLALMAGIQIAAALMTTYKQGKAMDIIQEKILKMEREEGEPQPFVNLQIDL</sequence>
<dbReference type="InterPro" id="IPR009801">
    <property type="entry name" value="TMEM126"/>
</dbReference>
<dbReference type="RefSeq" id="XP_014666119.1">
    <property type="nucleotide sequence ID" value="XM_014810633.1"/>
</dbReference>
<dbReference type="GeneID" id="106808064"/>
<feature type="transmembrane region" description="Helical" evidence="6">
    <location>
        <begin position="77"/>
        <end position="98"/>
    </location>
</feature>
<keyword evidence="2 6" id="KW-0812">Transmembrane</keyword>
<dbReference type="Pfam" id="PF07114">
    <property type="entry name" value="TMEM126"/>
    <property type="match status" value="1"/>
</dbReference>
<evidence type="ECO:0000313" key="7">
    <source>
        <dbReference type="Proteomes" id="UP000695022"/>
    </source>
</evidence>
<gene>
    <name evidence="8 9" type="primary">LOC106808064</name>
</gene>
<dbReference type="RefSeq" id="XP_014666111.1">
    <property type="nucleotide sequence ID" value="XM_014810625.1"/>
</dbReference>
<evidence type="ECO:0000313" key="9">
    <source>
        <dbReference type="RefSeq" id="XP_014666119.1"/>
    </source>
</evidence>
<dbReference type="Proteomes" id="UP000695022">
    <property type="component" value="Unplaced"/>
</dbReference>
<dbReference type="PANTHER" id="PTHR16296">
    <property type="entry name" value="UNCHARACTERIZED HYPOTHALAMUS PROTEIN HT007"/>
    <property type="match status" value="1"/>
</dbReference>
<dbReference type="PANTHER" id="PTHR16296:SF2">
    <property type="entry name" value="TRANSMEMBRANE PROTEIN 126A"/>
    <property type="match status" value="1"/>
</dbReference>
<evidence type="ECO:0000313" key="8">
    <source>
        <dbReference type="RefSeq" id="XP_014666111.1"/>
    </source>
</evidence>
<keyword evidence="4" id="KW-0496">Mitochondrion</keyword>
<reference evidence="8 9" key="1">
    <citation type="submission" date="2025-05" db="UniProtKB">
        <authorList>
            <consortium name="RefSeq"/>
        </authorList>
    </citation>
    <scope>IDENTIFICATION</scope>
</reference>
<feature type="transmembrane region" description="Helical" evidence="6">
    <location>
        <begin position="136"/>
        <end position="156"/>
    </location>
</feature>
<evidence type="ECO:0000256" key="1">
    <source>
        <dbReference type="ARBA" id="ARBA00004225"/>
    </source>
</evidence>
<evidence type="ECO:0000256" key="3">
    <source>
        <dbReference type="ARBA" id="ARBA00022989"/>
    </source>
</evidence>